<reference evidence="2" key="1">
    <citation type="submission" date="2021-01" db="EMBL/GenBank/DDBJ databases">
        <authorList>
            <person name="Corre E."/>
            <person name="Pelletier E."/>
            <person name="Niang G."/>
            <person name="Scheremetjew M."/>
            <person name="Finn R."/>
            <person name="Kale V."/>
            <person name="Holt S."/>
            <person name="Cochrane G."/>
            <person name="Meng A."/>
            <person name="Brown T."/>
            <person name="Cohen L."/>
        </authorList>
    </citation>
    <scope>NUCLEOTIDE SEQUENCE</scope>
    <source>
        <strain evidence="2">RCC1130</strain>
    </source>
</reference>
<accession>A0A7S0NTH0</accession>
<gene>
    <name evidence="2" type="ORF">CLEP1334_LOCUS8978</name>
</gene>
<sequence length="191" mass="20543">MSSAVRSIPSILLLVFATGWAARLQPRRAASRGHTCRMCSKGGLPPGIADRLSFQTGGYKQANQAEESLILWDLFKGCYPSEEAAIAAVNKNSLVLNPSMNSPSKITGTYQLLLDRFGPEGATNIITKNPGILSCVASSVAQQSDADILRAAEFVVAVEENKELVKLAIFGLGFAFFNLIGYRIGTVQGWF</sequence>
<keyword evidence="1" id="KW-0732">Signal</keyword>
<organism evidence="2">
    <name type="scientific">Calcidiscus leptoporus</name>
    <dbReference type="NCBI Taxonomy" id="127549"/>
    <lineage>
        <taxon>Eukaryota</taxon>
        <taxon>Haptista</taxon>
        <taxon>Haptophyta</taxon>
        <taxon>Prymnesiophyceae</taxon>
        <taxon>Coccolithales</taxon>
        <taxon>Calcidiscaceae</taxon>
        <taxon>Calcidiscus</taxon>
    </lineage>
</organism>
<evidence type="ECO:0000256" key="1">
    <source>
        <dbReference type="SAM" id="SignalP"/>
    </source>
</evidence>
<dbReference type="EMBL" id="HBER01017787">
    <property type="protein sequence ID" value="CAD8533723.1"/>
    <property type="molecule type" value="Transcribed_RNA"/>
</dbReference>
<feature type="chain" id="PRO_5031368750" evidence="1">
    <location>
        <begin position="22"/>
        <end position="191"/>
    </location>
</feature>
<proteinExistence type="predicted"/>
<dbReference type="AlphaFoldDB" id="A0A7S0NTH0"/>
<feature type="signal peptide" evidence="1">
    <location>
        <begin position="1"/>
        <end position="21"/>
    </location>
</feature>
<protein>
    <submittedName>
        <fullName evidence="2">Uncharacterized protein</fullName>
    </submittedName>
</protein>
<name>A0A7S0NTH0_9EUKA</name>
<evidence type="ECO:0000313" key="2">
    <source>
        <dbReference type="EMBL" id="CAD8533723.1"/>
    </source>
</evidence>